<evidence type="ECO:0000256" key="2">
    <source>
        <dbReference type="SAM" id="Phobius"/>
    </source>
</evidence>
<dbReference type="InterPro" id="IPR036374">
    <property type="entry name" value="OxRdtase_Mopterin-bd_sf"/>
</dbReference>
<dbReference type="PANTHER" id="PTHR19372:SF7">
    <property type="entry name" value="SULFITE OXIDASE, MITOCHONDRIAL"/>
    <property type="match status" value="1"/>
</dbReference>
<feature type="transmembrane region" description="Helical" evidence="2">
    <location>
        <begin position="97"/>
        <end position="119"/>
    </location>
</feature>
<dbReference type="GO" id="GO:0006790">
    <property type="term" value="P:sulfur compound metabolic process"/>
    <property type="evidence" value="ECO:0007669"/>
    <property type="project" value="TreeGrafter"/>
</dbReference>
<keyword evidence="5" id="KW-1185">Reference proteome</keyword>
<feature type="transmembrane region" description="Helical" evidence="2">
    <location>
        <begin position="34"/>
        <end position="58"/>
    </location>
</feature>
<dbReference type="GO" id="GO:0008482">
    <property type="term" value="F:sulfite oxidase activity"/>
    <property type="evidence" value="ECO:0007669"/>
    <property type="project" value="TreeGrafter"/>
</dbReference>
<proteinExistence type="predicted"/>
<keyword evidence="2" id="KW-0472">Membrane</keyword>
<dbReference type="SUPFAM" id="SSF56524">
    <property type="entry name" value="Oxidoreductase molybdopterin-binding domain"/>
    <property type="match status" value="1"/>
</dbReference>
<dbReference type="PANTHER" id="PTHR19372">
    <property type="entry name" value="SULFITE REDUCTASE"/>
    <property type="match status" value="1"/>
</dbReference>
<keyword evidence="2" id="KW-1133">Transmembrane helix</keyword>
<dbReference type="GO" id="GO:0020037">
    <property type="term" value="F:heme binding"/>
    <property type="evidence" value="ECO:0007669"/>
    <property type="project" value="TreeGrafter"/>
</dbReference>
<organism evidence="4 5">
    <name type="scientific">Ornithinimicrobium cerasi</name>
    <dbReference type="NCBI Taxonomy" id="2248773"/>
    <lineage>
        <taxon>Bacteria</taxon>
        <taxon>Bacillati</taxon>
        <taxon>Actinomycetota</taxon>
        <taxon>Actinomycetes</taxon>
        <taxon>Micrococcales</taxon>
        <taxon>Ornithinimicrobiaceae</taxon>
        <taxon>Ornithinimicrobium</taxon>
    </lineage>
</organism>
<evidence type="ECO:0000259" key="3">
    <source>
        <dbReference type="Pfam" id="PF00174"/>
    </source>
</evidence>
<feature type="domain" description="Oxidoreductase molybdopterin-binding" evidence="3">
    <location>
        <begin position="279"/>
        <end position="432"/>
    </location>
</feature>
<protein>
    <submittedName>
        <fullName evidence="4">DMSO/TMAO reductase YedYZ, molybdopterin-dependent catalytic subunit</fullName>
    </submittedName>
</protein>
<feature type="region of interest" description="Disordered" evidence="1">
    <location>
        <begin position="1"/>
        <end position="30"/>
    </location>
</feature>
<keyword evidence="2" id="KW-0812">Transmembrane</keyword>
<evidence type="ECO:0000256" key="1">
    <source>
        <dbReference type="SAM" id="MobiDB-lite"/>
    </source>
</evidence>
<reference evidence="5" key="1">
    <citation type="submission" date="2017-08" db="EMBL/GenBank/DDBJ databases">
        <authorList>
            <person name="Varghese N."/>
            <person name="Submissions S."/>
        </authorList>
    </citation>
    <scope>NUCLEOTIDE SEQUENCE [LARGE SCALE GENOMIC DNA]</scope>
    <source>
        <strain evidence="5">USBA17B2</strain>
    </source>
</reference>
<dbReference type="InterPro" id="IPR000572">
    <property type="entry name" value="OxRdtase_Mopterin-bd_dom"/>
</dbReference>
<gene>
    <name evidence="4" type="ORF">SAMN05421879_101755</name>
</gene>
<dbReference type="GO" id="GO:0043546">
    <property type="term" value="F:molybdopterin cofactor binding"/>
    <property type="evidence" value="ECO:0007669"/>
    <property type="project" value="TreeGrafter"/>
</dbReference>
<dbReference type="SUPFAM" id="SSF81296">
    <property type="entry name" value="E set domains"/>
    <property type="match status" value="1"/>
</dbReference>
<feature type="transmembrane region" description="Helical" evidence="2">
    <location>
        <begin position="151"/>
        <end position="169"/>
    </location>
</feature>
<dbReference type="RefSeq" id="WP_097186887.1">
    <property type="nucleotide sequence ID" value="NZ_OBQK01000001.1"/>
</dbReference>
<feature type="region of interest" description="Disordered" evidence="1">
    <location>
        <begin position="176"/>
        <end position="199"/>
    </location>
</feature>
<dbReference type="EMBL" id="OBQK01000001">
    <property type="protein sequence ID" value="SOC52651.1"/>
    <property type="molecule type" value="Genomic_DNA"/>
</dbReference>
<dbReference type="Pfam" id="PF00174">
    <property type="entry name" value="Oxidored_molyb"/>
    <property type="match status" value="1"/>
</dbReference>
<feature type="compositionally biased region" description="Low complexity" evidence="1">
    <location>
        <begin position="1"/>
        <end position="24"/>
    </location>
</feature>
<sequence>MPPPAASSSTVPAPSGVAPAGPEPSSRPERLTPAAAGVAAGAVTLGVAELLAAAWTSWLGSVGTPSPLLAVGGAFVDRTPPWLKDWAVATFGTADKLALGIGMGLVLTLVCAGLGVLAARRRTAGLSGFALVGVVGVAAVLSRSGAAPLDLVPTGLGVLAGTWVLSELLQRHTALTRGADPSTGTAGSHPSRRVAAGSAPSRRSLLATAGGLTVLGALGVVAGQALAGAGRAAQAVARAVSLPAPRRRVTVPAGAASDVPGHSAYLTPNESFYRIDTALRVPRVDPAEWRLRVTGLVDQEVEITYEDLLAEEHVEALVTLTCVSNQVGGDLVGNARWQGWPVRELLARAGVRPEADMVLSRSVDGWTAGTPLEVLTDDRDALIAVAMNGEPLPPEHGFPVRLVVPGLYGYVSATKWVTELKVTRFDADEGYWTPRGWAERGPIKTASRIDVPRARDAVGPGEVTVAGVAWAQHRGVTAVEVRVDDGPWQEAQLLEEPSVDAWRLWRWTWPDATTGEHVLSVRATDGAGEVQTDLPAPPAPDGASGWHTVRVSVG</sequence>
<dbReference type="Gene3D" id="2.60.40.650">
    <property type="match status" value="1"/>
</dbReference>
<feature type="transmembrane region" description="Helical" evidence="2">
    <location>
        <begin position="126"/>
        <end position="145"/>
    </location>
</feature>
<accession>A0A285VJC3</accession>
<dbReference type="Gene3D" id="3.90.420.10">
    <property type="entry name" value="Oxidoreductase, molybdopterin-binding domain"/>
    <property type="match status" value="1"/>
</dbReference>
<dbReference type="Proteomes" id="UP000219688">
    <property type="component" value="Unassembled WGS sequence"/>
</dbReference>
<dbReference type="AlphaFoldDB" id="A0A285VJC3"/>
<evidence type="ECO:0000313" key="4">
    <source>
        <dbReference type="EMBL" id="SOC52651.1"/>
    </source>
</evidence>
<name>A0A285VJC3_9MICO</name>
<dbReference type="InterPro" id="IPR014756">
    <property type="entry name" value="Ig_E-set"/>
</dbReference>
<evidence type="ECO:0000313" key="5">
    <source>
        <dbReference type="Proteomes" id="UP000219688"/>
    </source>
</evidence>